<proteinExistence type="predicted"/>
<gene>
    <name evidence="2" type="ORF">S12H4_43283</name>
</gene>
<comment type="caution">
    <text evidence="2">The sequence shown here is derived from an EMBL/GenBank/DDBJ whole genome shotgun (WGS) entry which is preliminary data.</text>
</comment>
<accession>X1V3H4</accession>
<feature type="non-terminal residue" evidence="2">
    <location>
        <position position="1"/>
    </location>
</feature>
<organism evidence="2">
    <name type="scientific">marine sediment metagenome</name>
    <dbReference type="NCBI Taxonomy" id="412755"/>
    <lineage>
        <taxon>unclassified sequences</taxon>
        <taxon>metagenomes</taxon>
        <taxon>ecological metagenomes</taxon>
    </lineage>
</organism>
<reference evidence="2" key="1">
    <citation type="journal article" date="2014" name="Front. Microbiol.">
        <title>High frequency of phylogenetically diverse reductive dehalogenase-homologous genes in deep subseafloor sedimentary metagenomes.</title>
        <authorList>
            <person name="Kawai M."/>
            <person name="Futagami T."/>
            <person name="Toyoda A."/>
            <person name="Takaki Y."/>
            <person name="Nishi S."/>
            <person name="Hori S."/>
            <person name="Arai W."/>
            <person name="Tsubouchi T."/>
            <person name="Morono Y."/>
            <person name="Uchiyama I."/>
            <person name="Ito T."/>
            <person name="Fujiyama A."/>
            <person name="Inagaki F."/>
            <person name="Takami H."/>
        </authorList>
    </citation>
    <scope>NUCLEOTIDE SEQUENCE</scope>
    <source>
        <strain evidence="2">Expedition CK06-06</strain>
    </source>
</reference>
<dbReference type="AlphaFoldDB" id="X1V3H4"/>
<sequence>ERWKVEGFKAPKKGAEGDQRPGKGVRPKPEQQRRRAITRIRGDE</sequence>
<evidence type="ECO:0000313" key="2">
    <source>
        <dbReference type="EMBL" id="GAJ06721.1"/>
    </source>
</evidence>
<evidence type="ECO:0000256" key="1">
    <source>
        <dbReference type="SAM" id="MobiDB-lite"/>
    </source>
</evidence>
<protein>
    <submittedName>
        <fullName evidence="2">Uncharacterized protein</fullName>
    </submittedName>
</protein>
<dbReference type="EMBL" id="BARW01026553">
    <property type="protein sequence ID" value="GAJ06721.1"/>
    <property type="molecule type" value="Genomic_DNA"/>
</dbReference>
<feature type="compositionally biased region" description="Basic and acidic residues" evidence="1">
    <location>
        <begin position="1"/>
        <end position="33"/>
    </location>
</feature>
<feature type="region of interest" description="Disordered" evidence="1">
    <location>
        <begin position="1"/>
        <end position="44"/>
    </location>
</feature>
<name>X1V3H4_9ZZZZ</name>